<name>A0A7J8YAY4_GOSAI</name>
<feature type="region of interest" description="Disordered" evidence="1">
    <location>
        <begin position="1"/>
        <end position="20"/>
    </location>
</feature>
<keyword evidence="3" id="KW-1185">Reference proteome</keyword>
<protein>
    <submittedName>
        <fullName evidence="2">Uncharacterized protein</fullName>
    </submittedName>
</protein>
<feature type="region of interest" description="Disordered" evidence="1">
    <location>
        <begin position="110"/>
        <end position="150"/>
    </location>
</feature>
<evidence type="ECO:0000313" key="3">
    <source>
        <dbReference type="Proteomes" id="UP000593577"/>
    </source>
</evidence>
<feature type="compositionally biased region" description="Basic and acidic residues" evidence="1">
    <location>
        <begin position="1"/>
        <end position="11"/>
    </location>
</feature>
<organism evidence="2 3">
    <name type="scientific">Gossypium aridum</name>
    <name type="common">American cotton</name>
    <name type="synonym">Erioxylum aridum</name>
    <dbReference type="NCBI Taxonomy" id="34290"/>
    <lineage>
        <taxon>Eukaryota</taxon>
        <taxon>Viridiplantae</taxon>
        <taxon>Streptophyta</taxon>
        <taxon>Embryophyta</taxon>
        <taxon>Tracheophyta</taxon>
        <taxon>Spermatophyta</taxon>
        <taxon>Magnoliopsida</taxon>
        <taxon>eudicotyledons</taxon>
        <taxon>Gunneridae</taxon>
        <taxon>Pentapetalae</taxon>
        <taxon>rosids</taxon>
        <taxon>malvids</taxon>
        <taxon>Malvales</taxon>
        <taxon>Malvaceae</taxon>
        <taxon>Malvoideae</taxon>
        <taxon>Gossypium</taxon>
    </lineage>
</organism>
<feature type="compositionally biased region" description="Acidic residues" evidence="1">
    <location>
        <begin position="129"/>
        <end position="150"/>
    </location>
</feature>
<reference evidence="2 3" key="1">
    <citation type="journal article" date="2019" name="Genome Biol. Evol.">
        <title>Insights into the evolution of the New World diploid cottons (Gossypium, subgenus Houzingenia) based on genome sequencing.</title>
        <authorList>
            <person name="Grover C.E."/>
            <person name="Arick M.A. 2nd"/>
            <person name="Thrash A."/>
            <person name="Conover J.L."/>
            <person name="Sanders W.S."/>
            <person name="Peterson D.G."/>
            <person name="Frelichowski J.E."/>
            <person name="Scheffler J.A."/>
            <person name="Scheffler B.E."/>
            <person name="Wendel J.F."/>
        </authorList>
    </citation>
    <scope>NUCLEOTIDE SEQUENCE [LARGE SCALE GENOMIC DNA]</scope>
    <source>
        <strain evidence="2">185</strain>
        <tissue evidence="2">Leaf</tissue>
    </source>
</reference>
<gene>
    <name evidence="2" type="ORF">Goari_003011</name>
</gene>
<dbReference type="AlphaFoldDB" id="A0A7J8YAY4"/>
<comment type="caution">
    <text evidence="2">The sequence shown here is derived from an EMBL/GenBank/DDBJ whole genome shotgun (WGS) entry which is preliminary data.</text>
</comment>
<sequence length="150" mass="17866">MENTDKLKEIPLEAEDEPESKEAIALAAELEKETTKYSIVAKIPFPSRLEEKQKTSTKTFIQEREFDSLMIICKEIWPLVRYHRWEHFWMISKDIVVVFVIQEFYASLRDQESRSSEGHMWETEKEPRESEEEGKDDKEGNDEMDFEKDV</sequence>
<dbReference type="Proteomes" id="UP000593577">
    <property type="component" value="Unassembled WGS sequence"/>
</dbReference>
<proteinExistence type="predicted"/>
<evidence type="ECO:0000313" key="2">
    <source>
        <dbReference type="EMBL" id="MBA0696460.1"/>
    </source>
</evidence>
<accession>A0A7J8YAY4</accession>
<evidence type="ECO:0000256" key="1">
    <source>
        <dbReference type="SAM" id="MobiDB-lite"/>
    </source>
</evidence>
<feature type="compositionally biased region" description="Basic and acidic residues" evidence="1">
    <location>
        <begin position="110"/>
        <end position="128"/>
    </location>
</feature>
<dbReference type="EMBL" id="JABFAA010000011">
    <property type="protein sequence ID" value="MBA0696460.1"/>
    <property type="molecule type" value="Genomic_DNA"/>
</dbReference>